<evidence type="ECO:0000313" key="4">
    <source>
        <dbReference type="Proteomes" id="UP001595859"/>
    </source>
</evidence>
<dbReference type="EMBL" id="JBHSIS010000017">
    <property type="protein sequence ID" value="MFC4857334.1"/>
    <property type="molecule type" value="Genomic_DNA"/>
</dbReference>
<name>A0ABV9SBY0_9PSEU</name>
<comment type="caution">
    <text evidence="3">The sequence shown here is derived from an EMBL/GenBank/DDBJ whole genome shotgun (WGS) entry which is preliminary data.</text>
</comment>
<protein>
    <submittedName>
        <fullName evidence="3">DUF6895 family protein</fullName>
    </submittedName>
</protein>
<proteinExistence type="predicted"/>
<organism evidence="3 4">
    <name type="scientific">Actinophytocola glycyrrhizae</name>
    <dbReference type="NCBI Taxonomy" id="2044873"/>
    <lineage>
        <taxon>Bacteria</taxon>
        <taxon>Bacillati</taxon>
        <taxon>Actinomycetota</taxon>
        <taxon>Actinomycetes</taxon>
        <taxon>Pseudonocardiales</taxon>
        <taxon>Pseudonocardiaceae</taxon>
    </lineage>
</organism>
<dbReference type="RefSeq" id="WP_378059319.1">
    <property type="nucleotide sequence ID" value="NZ_JBHSIS010000017.1"/>
</dbReference>
<evidence type="ECO:0000313" key="3">
    <source>
        <dbReference type="EMBL" id="MFC4857334.1"/>
    </source>
</evidence>
<dbReference type="Pfam" id="PF21836">
    <property type="entry name" value="DUF6895"/>
    <property type="match status" value="1"/>
</dbReference>
<dbReference type="InterPro" id="IPR054190">
    <property type="entry name" value="DUF6895"/>
</dbReference>
<keyword evidence="4" id="KW-1185">Reference proteome</keyword>
<evidence type="ECO:0000259" key="2">
    <source>
        <dbReference type="Pfam" id="PF21836"/>
    </source>
</evidence>
<accession>A0ABV9SBY0</accession>
<sequence length="124" mass="13921">MITGDHACPDVDRRRDARFDWGRHPDHLPAELADYLSLWLPVWIDEWATHRHWDLLGELLVVDACLPEPALDDAVWRYFAAAQTQEGAMPVRSVGVQDLHRAVAGPALPPPRGEALRPRHPAVG</sequence>
<feature type="domain" description="DUF6895" evidence="2">
    <location>
        <begin position="20"/>
        <end position="102"/>
    </location>
</feature>
<reference evidence="4" key="1">
    <citation type="journal article" date="2019" name="Int. J. Syst. Evol. Microbiol.">
        <title>The Global Catalogue of Microorganisms (GCM) 10K type strain sequencing project: providing services to taxonomists for standard genome sequencing and annotation.</title>
        <authorList>
            <consortium name="The Broad Institute Genomics Platform"/>
            <consortium name="The Broad Institute Genome Sequencing Center for Infectious Disease"/>
            <person name="Wu L."/>
            <person name="Ma J."/>
        </authorList>
    </citation>
    <scope>NUCLEOTIDE SEQUENCE [LARGE SCALE GENOMIC DNA]</scope>
    <source>
        <strain evidence="4">ZS-22-S1</strain>
    </source>
</reference>
<evidence type="ECO:0000256" key="1">
    <source>
        <dbReference type="SAM" id="MobiDB-lite"/>
    </source>
</evidence>
<feature type="region of interest" description="Disordered" evidence="1">
    <location>
        <begin position="103"/>
        <end position="124"/>
    </location>
</feature>
<dbReference type="Proteomes" id="UP001595859">
    <property type="component" value="Unassembled WGS sequence"/>
</dbReference>
<gene>
    <name evidence="3" type="ORF">ACFPCV_27875</name>
</gene>